<name>A0ABT1DPU5_9ACTN</name>
<keyword evidence="1" id="KW-1133">Transmembrane helix</keyword>
<keyword evidence="3" id="KW-1185">Reference proteome</keyword>
<keyword evidence="1" id="KW-0472">Membrane</keyword>
<evidence type="ECO:0000256" key="1">
    <source>
        <dbReference type="SAM" id="Phobius"/>
    </source>
</evidence>
<organism evidence="2 3">
    <name type="scientific">Paractinoplanes aksuensis</name>
    <dbReference type="NCBI Taxonomy" id="2939490"/>
    <lineage>
        <taxon>Bacteria</taxon>
        <taxon>Bacillati</taxon>
        <taxon>Actinomycetota</taxon>
        <taxon>Actinomycetes</taxon>
        <taxon>Micromonosporales</taxon>
        <taxon>Micromonosporaceae</taxon>
        <taxon>Paractinoplanes</taxon>
    </lineage>
</organism>
<reference evidence="2 3" key="1">
    <citation type="submission" date="2022-06" db="EMBL/GenBank/DDBJ databases">
        <title>New Species of the Genus Actinoplanes, ActinopZanes ferrugineus.</title>
        <authorList>
            <person name="Ding P."/>
        </authorList>
    </citation>
    <scope>NUCLEOTIDE SEQUENCE [LARGE SCALE GENOMIC DNA]</scope>
    <source>
        <strain evidence="2 3">TRM88003</strain>
    </source>
</reference>
<accession>A0ABT1DPU5</accession>
<keyword evidence="1" id="KW-0812">Transmembrane</keyword>
<dbReference type="RefSeq" id="WP_253238955.1">
    <property type="nucleotide sequence ID" value="NZ_JAMYJR010000021.1"/>
</dbReference>
<evidence type="ECO:0000313" key="3">
    <source>
        <dbReference type="Proteomes" id="UP001523369"/>
    </source>
</evidence>
<feature type="transmembrane region" description="Helical" evidence="1">
    <location>
        <begin position="12"/>
        <end position="36"/>
    </location>
</feature>
<proteinExistence type="predicted"/>
<feature type="transmembrane region" description="Helical" evidence="1">
    <location>
        <begin position="82"/>
        <end position="101"/>
    </location>
</feature>
<sequence length="106" mass="11518">MSVTPATEMRRWVGKFVLFLAFVWVVVLIAGIAGAFQGAEFPLLNVLVALIPGCAFVPASYFSLQLHRTDDKAVLDRIWPKALVYGIAGMVLLIGGAYGLYEMGRA</sequence>
<feature type="transmembrane region" description="Helical" evidence="1">
    <location>
        <begin position="42"/>
        <end position="62"/>
    </location>
</feature>
<dbReference type="EMBL" id="JAMYJR010000021">
    <property type="protein sequence ID" value="MCO8272868.1"/>
    <property type="molecule type" value="Genomic_DNA"/>
</dbReference>
<gene>
    <name evidence="2" type="ORF">M1L60_19930</name>
</gene>
<comment type="caution">
    <text evidence="2">The sequence shown here is derived from an EMBL/GenBank/DDBJ whole genome shotgun (WGS) entry which is preliminary data.</text>
</comment>
<evidence type="ECO:0000313" key="2">
    <source>
        <dbReference type="EMBL" id="MCO8272868.1"/>
    </source>
</evidence>
<protein>
    <submittedName>
        <fullName evidence="2">Uncharacterized protein</fullName>
    </submittedName>
</protein>
<dbReference type="Proteomes" id="UP001523369">
    <property type="component" value="Unassembled WGS sequence"/>
</dbReference>